<name>A0A8C7AA32_NEOVI</name>
<feature type="domain" description="L1 transposable element dsRBD-like" evidence="1">
    <location>
        <begin position="2"/>
        <end position="45"/>
    </location>
</feature>
<organism evidence="2 3">
    <name type="scientific">Neovison vison</name>
    <name type="common">American mink</name>
    <name type="synonym">Mustela vison</name>
    <dbReference type="NCBI Taxonomy" id="452646"/>
    <lineage>
        <taxon>Eukaryota</taxon>
        <taxon>Metazoa</taxon>
        <taxon>Chordata</taxon>
        <taxon>Craniata</taxon>
        <taxon>Vertebrata</taxon>
        <taxon>Euteleostomi</taxon>
        <taxon>Mammalia</taxon>
        <taxon>Eutheria</taxon>
        <taxon>Laurasiatheria</taxon>
        <taxon>Carnivora</taxon>
        <taxon>Caniformia</taxon>
        <taxon>Musteloidea</taxon>
        <taxon>Mustelidae</taxon>
        <taxon>Mustelinae</taxon>
        <taxon>Neogale</taxon>
    </lineage>
</organism>
<reference evidence="2" key="2">
    <citation type="submission" date="2025-09" db="UniProtKB">
        <authorList>
            <consortium name="Ensembl"/>
        </authorList>
    </citation>
    <scope>IDENTIFICATION</scope>
</reference>
<keyword evidence="3" id="KW-1185">Reference proteome</keyword>
<dbReference type="InterPro" id="IPR035300">
    <property type="entry name" value="L1_dsRBD"/>
</dbReference>
<proteinExistence type="predicted"/>
<dbReference type="InterPro" id="IPR042566">
    <property type="entry name" value="L1_C"/>
</dbReference>
<protein>
    <recommendedName>
        <fullName evidence="1">L1 transposable element dsRBD-like domain-containing protein</fullName>
    </recommendedName>
</protein>
<dbReference type="Proteomes" id="UP000694425">
    <property type="component" value="Unplaced"/>
</dbReference>
<dbReference type="Gene3D" id="3.30.250.20">
    <property type="entry name" value="L1 transposable element, C-terminal domain"/>
    <property type="match status" value="1"/>
</dbReference>
<evidence type="ECO:0000313" key="3">
    <source>
        <dbReference type="Proteomes" id="UP000694425"/>
    </source>
</evidence>
<sequence>MLKEKKKIQPRLFYPANLSFRIEGAIKKFPEKQELKEFTTTNTALALDVQAAAIVAEVVTAAAEELVDITMEASTITMDIEEIIILRGLTVGATESSLQQNHPFKQTNMETTCNL</sequence>
<evidence type="ECO:0000313" key="2">
    <source>
        <dbReference type="Ensembl" id="ENSNVIP00000004194.1"/>
    </source>
</evidence>
<accession>A0A8C7AA32</accession>
<dbReference type="AlphaFoldDB" id="A0A8C7AA32"/>
<reference evidence="2" key="1">
    <citation type="submission" date="2025-08" db="UniProtKB">
        <authorList>
            <consortium name="Ensembl"/>
        </authorList>
    </citation>
    <scope>IDENTIFICATION</scope>
</reference>
<dbReference type="Pfam" id="PF17490">
    <property type="entry name" value="Tnp_22_dsRBD"/>
    <property type="match status" value="1"/>
</dbReference>
<dbReference type="Ensembl" id="ENSNVIT00000004948.1">
    <property type="protein sequence ID" value="ENSNVIP00000004194.1"/>
    <property type="gene ID" value="ENSNVIG00000003396.1"/>
</dbReference>
<evidence type="ECO:0000259" key="1">
    <source>
        <dbReference type="Pfam" id="PF17490"/>
    </source>
</evidence>
<dbReference type="GeneTree" id="ENSGT00950000186078"/>